<dbReference type="InterPro" id="IPR008160">
    <property type="entry name" value="Collagen"/>
</dbReference>
<feature type="region of interest" description="Disordered" evidence="1">
    <location>
        <begin position="91"/>
        <end position="212"/>
    </location>
</feature>
<accession>A0A1H2HJ96</accession>
<keyword evidence="4" id="KW-1185">Reference proteome</keyword>
<organism evidence="3 4">
    <name type="scientific">Halopseudomonas salegens</name>
    <dbReference type="NCBI Taxonomy" id="1434072"/>
    <lineage>
        <taxon>Bacteria</taxon>
        <taxon>Pseudomonadati</taxon>
        <taxon>Pseudomonadota</taxon>
        <taxon>Gammaproteobacteria</taxon>
        <taxon>Pseudomonadales</taxon>
        <taxon>Pseudomonadaceae</taxon>
        <taxon>Halopseudomonas</taxon>
    </lineage>
</organism>
<dbReference type="Pfam" id="PF01391">
    <property type="entry name" value="Collagen"/>
    <property type="match status" value="1"/>
</dbReference>
<feature type="signal peptide" evidence="2">
    <location>
        <begin position="1"/>
        <end position="25"/>
    </location>
</feature>
<proteinExistence type="predicted"/>
<dbReference type="RefSeq" id="WP_092388639.1">
    <property type="nucleotide sequence ID" value="NZ_LT629787.1"/>
</dbReference>
<evidence type="ECO:0000256" key="2">
    <source>
        <dbReference type="SAM" id="SignalP"/>
    </source>
</evidence>
<feature type="compositionally biased region" description="Pro residues" evidence="1">
    <location>
        <begin position="166"/>
        <end position="182"/>
    </location>
</feature>
<reference evidence="4" key="1">
    <citation type="submission" date="2016-10" db="EMBL/GenBank/DDBJ databases">
        <authorList>
            <person name="Varghese N."/>
            <person name="Submissions S."/>
        </authorList>
    </citation>
    <scope>NUCLEOTIDE SEQUENCE [LARGE SCALE GENOMIC DNA]</scope>
    <source>
        <strain evidence="4">CECT 8338</strain>
    </source>
</reference>
<name>A0A1H2HJ96_9GAMM</name>
<keyword evidence="3" id="KW-0176">Collagen</keyword>
<evidence type="ECO:0000313" key="4">
    <source>
        <dbReference type="Proteomes" id="UP000243924"/>
    </source>
</evidence>
<keyword evidence="2" id="KW-0732">Signal</keyword>
<evidence type="ECO:0000256" key="1">
    <source>
        <dbReference type="SAM" id="MobiDB-lite"/>
    </source>
</evidence>
<dbReference type="PANTHER" id="PTHR24637:SF428">
    <property type="entry name" value="SCAVENGER RECEPTOR CLASS A MEMBER 3"/>
    <property type="match status" value="1"/>
</dbReference>
<dbReference type="STRING" id="1434072.SAMN05216210_3083"/>
<dbReference type="AlphaFoldDB" id="A0A1H2HJ96"/>
<protein>
    <submittedName>
        <fullName evidence="3">Collagen triple helix repeat-containing protein</fullName>
    </submittedName>
</protein>
<dbReference type="Proteomes" id="UP000243924">
    <property type="component" value="Chromosome I"/>
</dbReference>
<gene>
    <name evidence="3" type="ORF">SAMN05216210_3083</name>
</gene>
<dbReference type="EMBL" id="LT629787">
    <property type="protein sequence ID" value="SDU31913.1"/>
    <property type="molecule type" value="Genomic_DNA"/>
</dbReference>
<evidence type="ECO:0000313" key="3">
    <source>
        <dbReference type="EMBL" id="SDU31913.1"/>
    </source>
</evidence>
<dbReference type="PANTHER" id="PTHR24637">
    <property type="entry name" value="COLLAGEN"/>
    <property type="match status" value="1"/>
</dbReference>
<sequence length="366" mass="35937">MFKRLFVTPLILLVMSGMSISAVLAADITATLPPAGGFVIKGSGGDERLRVDDNGTVTLPAVPASTAGNEVMCFDASGVLGPCAAGVAIGPEGPEGPMGPAGPEGPEGPMGPEGPAGANGAEGAVGPIGPEGPQGPPGADGAAGAVGPTGPEGPQGPPGAVGAAGPPGPAGVPGPVGPPGPPGLTGAPGSPGPAGPAGPAGPQGPQGPAGDGGTFFYEFSAFSNSSCCNNRIIQATSSNVAAAIFQNSTQPKHAYGRPFPFDVEVVSVQFFHSYDDFSPGGTTDINVRPAIANFVTGALDRNLTGLIDLRTTPQNVWVDVPLSSASATDNLVDASANQYVVWQLNSAVPSGILDGYAILRVEVKIP</sequence>
<feature type="compositionally biased region" description="Low complexity" evidence="1">
    <location>
        <begin position="137"/>
        <end position="149"/>
    </location>
</feature>
<feature type="compositionally biased region" description="Low complexity" evidence="1">
    <location>
        <begin position="113"/>
        <end position="128"/>
    </location>
</feature>
<feature type="chain" id="PRO_5009275785" evidence="2">
    <location>
        <begin position="26"/>
        <end position="366"/>
    </location>
</feature>